<name>A0A3G6IYY2_9CORY</name>
<proteinExistence type="inferred from homology"/>
<dbReference type="HAMAP" id="MF_00073">
    <property type="entry name" value="NusB"/>
    <property type="match status" value="1"/>
</dbReference>
<keyword evidence="4 6" id="KW-0805">Transcription regulation</keyword>
<reference evidence="9 10" key="1">
    <citation type="submission" date="2018-11" db="EMBL/GenBank/DDBJ databases">
        <authorList>
            <person name="Kleinhagauer T."/>
            <person name="Glaeser S.P."/>
            <person name="Spergser J."/>
            <person name="Ruckert C."/>
            <person name="Kaempfer P."/>
            <person name="Busse H.-J."/>
        </authorList>
    </citation>
    <scope>NUCLEOTIDE SEQUENCE [LARGE SCALE GENOMIC DNA]</scope>
    <source>
        <strain evidence="9 10">812CH</strain>
    </source>
</reference>
<dbReference type="InterPro" id="IPR035926">
    <property type="entry name" value="NusB-like_sf"/>
</dbReference>
<keyword evidence="3 6" id="KW-0694">RNA-binding</keyword>
<evidence type="ECO:0000256" key="6">
    <source>
        <dbReference type="HAMAP-Rule" id="MF_00073"/>
    </source>
</evidence>
<dbReference type="InterPro" id="IPR006027">
    <property type="entry name" value="NusB_RsmB_TIM44"/>
</dbReference>
<dbReference type="Gene3D" id="1.10.940.10">
    <property type="entry name" value="NusB-like"/>
    <property type="match status" value="1"/>
</dbReference>
<keyword evidence="10" id="KW-1185">Reference proteome</keyword>
<evidence type="ECO:0000256" key="1">
    <source>
        <dbReference type="ARBA" id="ARBA00005952"/>
    </source>
</evidence>
<keyword evidence="5 6" id="KW-0804">Transcription</keyword>
<feature type="domain" description="NusB/RsmB/TIM44" evidence="8">
    <location>
        <begin position="24"/>
        <end position="153"/>
    </location>
</feature>
<evidence type="ECO:0000313" key="10">
    <source>
        <dbReference type="Proteomes" id="UP000271426"/>
    </source>
</evidence>
<dbReference type="PANTHER" id="PTHR11078:SF3">
    <property type="entry name" value="ANTITERMINATION NUSB DOMAIN-CONTAINING PROTEIN"/>
    <property type="match status" value="1"/>
</dbReference>
<sequence length="240" mass="26214">MAVSNTPNTSKRVDPRRRHGARYRARLRAVEVLYEAELRDVDPVGIADDRRALAQANVEGISSIAPYGKEIVTGVAEELDRIDELIAAHLSSNWELDRISAVDRAVLRVAIWELVFNPEVPKETAITDAVELASELSQEDSPKYINAMLDRLASRIEDVRAESDTTADEDEQPDAEQPEAEQPEAEPSEAVAAASDLAFEPSEAEQTLGVDEPEAVEAPSEQPELSQDAEDAAGASQEQQ</sequence>
<dbReference type="GO" id="GO:0003723">
    <property type="term" value="F:RNA binding"/>
    <property type="evidence" value="ECO:0007669"/>
    <property type="project" value="UniProtKB-UniRule"/>
</dbReference>
<dbReference type="SUPFAM" id="SSF48013">
    <property type="entry name" value="NusB-like"/>
    <property type="match status" value="1"/>
</dbReference>
<dbReference type="AlphaFoldDB" id="A0A3G6IYY2"/>
<dbReference type="Pfam" id="PF01029">
    <property type="entry name" value="NusB"/>
    <property type="match status" value="1"/>
</dbReference>
<evidence type="ECO:0000256" key="7">
    <source>
        <dbReference type="SAM" id="MobiDB-lite"/>
    </source>
</evidence>
<dbReference type="OrthoDB" id="3528057at2"/>
<evidence type="ECO:0000256" key="4">
    <source>
        <dbReference type="ARBA" id="ARBA00023015"/>
    </source>
</evidence>
<evidence type="ECO:0000313" key="9">
    <source>
        <dbReference type="EMBL" id="AZA09184.1"/>
    </source>
</evidence>
<feature type="region of interest" description="Disordered" evidence="7">
    <location>
        <begin position="161"/>
        <end position="240"/>
    </location>
</feature>
<comment type="function">
    <text evidence="6">Involved in transcription antitermination. Required for transcription of ribosomal RNA (rRNA) genes. Binds specifically to the boxA antiterminator sequence of the ribosomal RNA (rrn) operons.</text>
</comment>
<dbReference type="EMBL" id="CP033898">
    <property type="protein sequence ID" value="AZA09184.1"/>
    <property type="molecule type" value="Genomic_DNA"/>
</dbReference>
<dbReference type="GO" id="GO:0031564">
    <property type="term" value="P:transcription antitermination"/>
    <property type="evidence" value="ECO:0007669"/>
    <property type="project" value="UniProtKB-KW"/>
</dbReference>
<evidence type="ECO:0000256" key="3">
    <source>
        <dbReference type="ARBA" id="ARBA00022884"/>
    </source>
</evidence>
<dbReference type="GO" id="GO:0005829">
    <property type="term" value="C:cytosol"/>
    <property type="evidence" value="ECO:0007669"/>
    <property type="project" value="TreeGrafter"/>
</dbReference>
<organism evidence="9 10">
    <name type="scientific">Corynebacterium pseudopelargi</name>
    <dbReference type="NCBI Taxonomy" id="2080757"/>
    <lineage>
        <taxon>Bacteria</taxon>
        <taxon>Bacillati</taxon>
        <taxon>Actinomycetota</taxon>
        <taxon>Actinomycetes</taxon>
        <taxon>Mycobacteriales</taxon>
        <taxon>Corynebacteriaceae</taxon>
        <taxon>Corynebacterium</taxon>
    </lineage>
</organism>
<protein>
    <recommendedName>
        <fullName evidence="6">Transcription antitermination protein NusB</fullName>
    </recommendedName>
    <alternativeName>
        <fullName evidence="6">Antitermination factor NusB</fullName>
    </alternativeName>
</protein>
<accession>A0A3G6IYY2</accession>
<dbReference type="NCBIfam" id="TIGR01951">
    <property type="entry name" value="nusB"/>
    <property type="match status" value="1"/>
</dbReference>
<evidence type="ECO:0000256" key="5">
    <source>
        <dbReference type="ARBA" id="ARBA00023163"/>
    </source>
</evidence>
<dbReference type="Proteomes" id="UP000271426">
    <property type="component" value="Chromosome"/>
</dbReference>
<evidence type="ECO:0000259" key="8">
    <source>
        <dbReference type="Pfam" id="PF01029"/>
    </source>
</evidence>
<dbReference type="InterPro" id="IPR011605">
    <property type="entry name" value="NusB_fam"/>
</dbReference>
<gene>
    <name evidence="6" type="primary">nusB</name>
    <name evidence="9" type="ORF">CPPEL_05320</name>
</gene>
<keyword evidence="2 6" id="KW-0889">Transcription antitermination</keyword>
<evidence type="ECO:0000256" key="2">
    <source>
        <dbReference type="ARBA" id="ARBA00022814"/>
    </source>
</evidence>
<comment type="similarity">
    <text evidence="1 6">Belongs to the NusB family.</text>
</comment>
<feature type="compositionally biased region" description="Acidic residues" evidence="7">
    <location>
        <begin position="165"/>
        <end position="187"/>
    </location>
</feature>
<dbReference type="PANTHER" id="PTHR11078">
    <property type="entry name" value="N UTILIZATION SUBSTANCE PROTEIN B-RELATED"/>
    <property type="match status" value="1"/>
</dbReference>
<dbReference type="GO" id="GO:0006353">
    <property type="term" value="P:DNA-templated transcription termination"/>
    <property type="evidence" value="ECO:0007669"/>
    <property type="project" value="UniProtKB-UniRule"/>
</dbReference>
<dbReference type="KEGG" id="cpso:CPPEL_05320"/>